<comment type="subcellular location">
    <subcellularLocation>
        <location evidence="1">Cell membrane</location>
        <topology evidence="1">Multi-pass membrane protein</topology>
    </subcellularLocation>
</comment>
<comment type="similarity">
    <text evidence="2">Belongs to the major facilitator superfamily. Nitrate/nitrite porter (TC 2.A.1.8) family.</text>
</comment>
<accession>A0ABV1KB55</accession>
<dbReference type="EMBL" id="JBEDNQ010000005">
    <property type="protein sequence ID" value="MEQ3551499.1"/>
    <property type="molecule type" value="Genomic_DNA"/>
</dbReference>
<evidence type="ECO:0000256" key="2">
    <source>
        <dbReference type="ARBA" id="ARBA00008432"/>
    </source>
</evidence>
<protein>
    <submittedName>
        <fullName evidence="9">Nitrate/nitrite transporter</fullName>
    </submittedName>
</protein>
<feature type="transmembrane region" description="Helical" evidence="7">
    <location>
        <begin position="198"/>
        <end position="216"/>
    </location>
</feature>
<feature type="transmembrane region" description="Helical" evidence="7">
    <location>
        <begin position="104"/>
        <end position="123"/>
    </location>
</feature>
<sequence>MTTEQQPSRRLGGRWIEHWDPEDEGFWERTGKKIASRNLWQSIFSEHIGFSVWTMWSVLVLFMGDEYGFDAAQKFFLVAVPTLVGAILRLPYTFAVARFGGRNWTIFAAALLIVPLILAMVVIEPGVSYTTLLVVAAFAGVGGGNFASSMANINAFFPEKTKGWALGLNAGGGNLGVPVIQLLGLLVIATIGAGSPRVLIAIYIPLVIVSTVLAWLRMDNIAAMSNDTGAFAEACRDRQTWIMSFLYIGTFGSFIGYSFAFGLVLQNQFDRTPLQAAMVTFIGPLIGSLIRPYGGKLADRFGGARVTLWNFVGMAVATVIVILASGAQSLTIFTVGFILLFTLSGIGNGSTYKMIPAIFTGRARVTIAEGGDRAIALGTARRLSGAVIGIAGAVGALGGLFINLAFRQSFLTVQSGTPAFWSFLVFYLVCIVVTYVVYLRPQPALVGRKEAVALAKV</sequence>
<evidence type="ECO:0000256" key="6">
    <source>
        <dbReference type="ARBA" id="ARBA00023136"/>
    </source>
</evidence>
<keyword evidence="5" id="KW-0534">Nitrate assimilation</keyword>
<feature type="transmembrane region" description="Helical" evidence="7">
    <location>
        <begin position="306"/>
        <end position="324"/>
    </location>
</feature>
<evidence type="ECO:0000259" key="8">
    <source>
        <dbReference type="PROSITE" id="PS50850"/>
    </source>
</evidence>
<feature type="transmembrane region" description="Helical" evidence="7">
    <location>
        <begin position="129"/>
        <end position="147"/>
    </location>
</feature>
<feature type="transmembrane region" description="Helical" evidence="7">
    <location>
        <begin position="383"/>
        <end position="406"/>
    </location>
</feature>
<reference evidence="9 10" key="1">
    <citation type="submission" date="2024-03" db="EMBL/GenBank/DDBJ databases">
        <title>Draft genome sequence of Pseudonocardia nematodicida JCM 31783.</title>
        <authorList>
            <person name="Butdee W."/>
            <person name="Duangmal K."/>
        </authorList>
    </citation>
    <scope>NUCLEOTIDE SEQUENCE [LARGE SCALE GENOMIC DNA]</scope>
    <source>
        <strain evidence="9 10">JCM 31783</strain>
    </source>
</reference>
<feature type="transmembrane region" description="Helical" evidence="7">
    <location>
        <begin position="276"/>
        <end position="294"/>
    </location>
</feature>
<feature type="transmembrane region" description="Helical" evidence="7">
    <location>
        <begin position="39"/>
        <end position="63"/>
    </location>
</feature>
<dbReference type="InterPro" id="IPR036259">
    <property type="entry name" value="MFS_trans_sf"/>
</dbReference>
<dbReference type="RefSeq" id="WP_349298576.1">
    <property type="nucleotide sequence ID" value="NZ_JBEDNQ010000005.1"/>
</dbReference>
<evidence type="ECO:0000313" key="9">
    <source>
        <dbReference type="EMBL" id="MEQ3551499.1"/>
    </source>
</evidence>
<evidence type="ECO:0000313" key="10">
    <source>
        <dbReference type="Proteomes" id="UP001494902"/>
    </source>
</evidence>
<evidence type="ECO:0000256" key="7">
    <source>
        <dbReference type="SAM" id="Phobius"/>
    </source>
</evidence>
<feature type="transmembrane region" description="Helical" evidence="7">
    <location>
        <begin position="418"/>
        <end position="439"/>
    </location>
</feature>
<gene>
    <name evidence="9" type="ORF">WIS52_13580</name>
</gene>
<dbReference type="Pfam" id="PF07690">
    <property type="entry name" value="MFS_1"/>
    <property type="match status" value="1"/>
</dbReference>
<proteinExistence type="inferred from homology"/>
<keyword evidence="10" id="KW-1185">Reference proteome</keyword>
<feature type="domain" description="Major facilitator superfamily (MFS) profile" evidence="8">
    <location>
        <begin position="206"/>
        <end position="457"/>
    </location>
</feature>
<dbReference type="Proteomes" id="UP001494902">
    <property type="component" value="Unassembled WGS sequence"/>
</dbReference>
<dbReference type="InterPro" id="IPR020846">
    <property type="entry name" value="MFS_dom"/>
</dbReference>
<dbReference type="InterPro" id="IPR011701">
    <property type="entry name" value="MFS"/>
</dbReference>
<feature type="transmembrane region" description="Helical" evidence="7">
    <location>
        <begin position="168"/>
        <end position="192"/>
    </location>
</feature>
<keyword evidence="3 7" id="KW-0812">Transmembrane</keyword>
<dbReference type="CDD" id="cd17341">
    <property type="entry name" value="MFS_NRT2_like"/>
    <property type="match status" value="1"/>
</dbReference>
<evidence type="ECO:0000256" key="1">
    <source>
        <dbReference type="ARBA" id="ARBA00004651"/>
    </source>
</evidence>
<dbReference type="PANTHER" id="PTHR23515">
    <property type="entry name" value="HIGH-AFFINITY NITRATE TRANSPORTER 2.3"/>
    <property type="match status" value="1"/>
</dbReference>
<dbReference type="PROSITE" id="PS50850">
    <property type="entry name" value="MFS"/>
    <property type="match status" value="1"/>
</dbReference>
<comment type="caution">
    <text evidence="9">The sequence shown here is derived from an EMBL/GenBank/DDBJ whole genome shotgun (WGS) entry which is preliminary data.</text>
</comment>
<dbReference type="Gene3D" id="1.20.1250.20">
    <property type="entry name" value="MFS general substrate transporter like domains"/>
    <property type="match status" value="1"/>
</dbReference>
<organism evidence="9 10">
    <name type="scientific">Pseudonocardia nematodicida</name>
    <dbReference type="NCBI Taxonomy" id="1206997"/>
    <lineage>
        <taxon>Bacteria</taxon>
        <taxon>Bacillati</taxon>
        <taxon>Actinomycetota</taxon>
        <taxon>Actinomycetes</taxon>
        <taxon>Pseudonocardiales</taxon>
        <taxon>Pseudonocardiaceae</taxon>
        <taxon>Pseudonocardia</taxon>
    </lineage>
</organism>
<keyword evidence="6 7" id="KW-0472">Membrane</keyword>
<dbReference type="InterPro" id="IPR044772">
    <property type="entry name" value="NO3_transporter"/>
</dbReference>
<feature type="transmembrane region" description="Helical" evidence="7">
    <location>
        <begin position="245"/>
        <end position="264"/>
    </location>
</feature>
<name>A0ABV1KB55_9PSEU</name>
<evidence type="ECO:0000256" key="5">
    <source>
        <dbReference type="ARBA" id="ARBA00023063"/>
    </source>
</evidence>
<evidence type="ECO:0000256" key="4">
    <source>
        <dbReference type="ARBA" id="ARBA00022989"/>
    </source>
</evidence>
<feature type="transmembrane region" description="Helical" evidence="7">
    <location>
        <begin position="330"/>
        <end position="347"/>
    </location>
</feature>
<evidence type="ECO:0000256" key="3">
    <source>
        <dbReference type="ARBA" id="ARBA00022692"/>
    </source>
</evidence>
<keyword evidence="4 7" id="KW-1133">Transmembrane helix</keyword>
<dbReference type="SUPFAM" id="SSF103473">
    <property type="entry name" value="MFS general substrate transporter"/>
    <property type="match status" value="1"/>
</dbReference>
<feature type="transmembrane region" description="Helical" evidence="7">
    <location>
        <begin position="75"/>
        <end position="92"/>
    </location>
</feature>